<proteinExistence type="inferred from homology"/>
<evidence type="ECO:0000313" key="4">
    <source>
        <dbReference type="EMBL" id="PSL02795.1"/>
    </source>
</evidence>
<evidence type="ECO:0000313" key="5">
    <source>
        <dbReference type="Proteomes" id="UP000243528"/>
    </source>
</evidence>
<dbReference type="EMBL" id="PYGE01000009">
    <property type="protein sequence ID" value="PSL02795.1"/>
    <property type="molecule type" value="Genomic_DNA"/>
</dbReference>
<name>A0A2P8DZZ4_9ACTN</name>
<organism evidence="4 5">
    <name type="scientific">Haloactinopolyspora alba</name>
    <dbReference type="NCBI Taxonomy" id="648780"/>
    <lineage>
        <taxon>Bacteria</taxon>
        <taxon>Bacillati</taxon>
        <taxon>Actinomycetota</taxon>
        <taxon>Actinomycetes</taxon>
        <taxon>Jiangellales</taxon>
        <taxon>Jiangellaceae</taxon>
        <taxon>Haloactinopolyspora</taxon>
    </lineage>
</organism>
<dbReference type="PANTHER" id="PTHR43212:SF3">
    <property type="entry name" value="QUERCETIN 2,3-DIOXYGENASE"/>
    <property type="match status" value="1"/>
</dbReference>
<evidence type="ECO:0000259" key="3">
    <source>
        <dbReference type="Pfam" id="PF02678"/>
    </source>
</evidence>
<reference evidence="4 5" key="1">
    <citation type="submission" date="2018-03" db="EMBL/GenBank/DDBJ databases">
        <title>Genomic Encyclopedia of Archaeal and Bacterial Type Strains, Phase II (KMG-II): from individual species to whole genera.</title>
        <authorList>
            <person name="Goeker M."/>
        </authorList>
    </citation>
    <scope>NUCLEOTIDE SEQUENCE [LARGE SCALE GENOMIC DNA]</scope>
    <source>
        <strain evidence="4 5">DSM 45211</strain>
    </source>
</reference>
<dbReference type="InterPro" id="IPR011051">
    <property type="entry name" value="RmlC_Cupin_sf"/>
</dbReference>
<comment type="caution">
    <text evidence="4">The sequence shown here is derived from an EMBL/GenBank/DDBJ whole genome shotgun (WGS) entry which is preliminary data.</text>
</comment>
<dbReference type="SUPFAM" id="SSF51182">
    <property type="entry name" value="RmlC-like cupins"/>
    <property type="match status" value="1"/>
</dbReference>
<evidence type="ECO:0000256" key="2">
    <source>
        <dbReference type="RuleBase" id="RU003457"/>
    </source>
</evidence>
<keyword evidence="5" id="KW-1185">Reference proteome</keyword>
<gene>
    <name evidence="4" type="ORF">CLV30_109102</name>
</gene>
<dbReference type="Proteomes" id="UP000243528">
    <property type="component" value="Unassembled WGS sequence"/>
</dbReference>
<dbReference type="Pfam" id="PF02678">
    <property type="entry name" value="Pirin"/>
    <property type="match status" value="1"/>
</dbReference>
<dbReference type="PANTHER" id="PTHR43212">
    <property type="entry name" value="QUERCETIN 2,3-DIOXYGENASE"/>
    <property type="match status" value="1"/>
</dbReference>
<protein>
    <recommendedName>
        <fullName evidence="3">Pirin N-terminal domain-containing protein</fullName>
    </recommendedName>
</protein>
<feature type="domain" description="Pirin N-terminal" evidence="3">
    <location>
        <begin position="50"/>
        <end position="156"/>
    </location>
</feature>
<dbReference type="Gene3D" id="2.60.120.10">
    <property type="entry name" value="Jelly Rolls"/>
    <property type="match status" value="2"/>
</dbReference>
<dbReference type="InterPro" id="IPR003829">
    <property type="entry name" value="Pirin_N_dom"/>
</dbReference>
<dbReference type="InterPro" id="IPR014710">
    <property type="entry name" value="RmlC-like_jellyroll"/>
</dbReference>
<sequence>MCPVVVTGQFGDTVPLGLRGMVSTPGRRDAAVFRPDVVVIRADERFVTAADGIVSRHSFSFGSHYDPGNVGFGLLIMSNDDVVEAGAGYATHPHRDVEIVTWVLEGELAHQDSSGDAGAVRSGQVQRMSAGRGIRHSEFNAATGRAGALRFVQMWLPPDAAGADPAYAQRDVVADLIGGDLVPVVSGLRRYPDAAVGVGQSAAAMHVARPGAGASVTLPNAPFVHVYVTRGAVDVDDAGDAPVRLGEGDAVRLTDEGGRGVRAVSDAEIVLWEMHALAGVG</sequence>
<dbReference type="InterPro" id="IPR012093">
    <property type="entry name" value="Pirin"/>
</dbReference>
<dbReference type="AlphaFoldDB" id="A0A2P8DZZ4"/>
<comment type="similarity">
    <text evidence="1 2">Belongs to the pirin family.</text>
</comment>
<evidence type="ECO:0000256" key="1">
    <source>
        <dbReference type="ARBA" id="ARBA00008416"/>
    </source>
</evidence>
<dbReference type="CDD" id="cd02910">
    <property type="entry name" value="cupin_Yhhw_N"/>
    <property type="match status" value="1"/>
</dbReference>
<accession>A0A2P8DZZ4</accession>